<comment type="caution">
    <text evidence="3">The sequence shown here is derived from an EMBL/GenBank/DDBJ whole genome shotgun (WGS) entry which is preliminary data.</text>
</comment>
<keyword evidence="1" id="KW-1133">Transmembrane helix</keyword>
<accession>A0ABP8ZQQ5</accession>
<proteinExistence type="predicted"/>
<feature type="transmembrane region" description="Helical" evidence="1">
    <location>
        <begin position="39"/>
        <end position="57"/>
    </location>
</feature>
<organism evidence="3 4">
    <name type="scientific">Microbacterium gilvum</name>
    <dbReference type="NCBI Taxonomy" id="1336204"/>
    <lineage>
        <taxon>Bacteria</taxon>
        <taxon>Bacillati</taxon>
        <taxon>Actinomycetota</taxon>
        <taxon>Actinomycetes</taxon>
        <taxon>Micrococcales</taxon>
        <taxon>Microbacteriaceae</taxon>
        <taxon>Microbacterium</taxon>
    </lineage>
</organism>
<protein>
    <submittedName>
        <fullName evidence="3">Uncharacterized protein</fullName>
    </submittedName>
</protein>
<keyword evidence="1" id="KW-0812">Transmembrane</keyword>
<evidence type="ECO:0000313" key="4">
    <source>
        <dbReference type="Proteomes" id="UP001501645"/>
    </source>
</evidence>
<dbReference type="Proteomes" id="UP001501645">
    <property type="component" value="Unassembled WGS sequence"/>
</dbReference>
<name>A0ABP8ZQQ5_9MICO</name>
<feature type="chain" id="PRO_5047442025" evidence="2">
    <location>
        <begin position="30"/>
        <end position="100"/>
    </location>
</feature>
<keyword evidence="2" id="KW-0732">Signal</keyword>
<evidence type="ECO:0000313" key="3">
    <source>
        <dbReference type="EMBL" id="GAA4762282.1"/>
    </source>
</evidence>
<gene>
    <name evidence="3" type="ORF">GCM10023351_00860</name>
</gene>
<evidence type="ECO:0000256" key="1">
    <source>
        <dbReference type="SAM" id="Phobius"/>
    </source>
</evidence>
<keyword evidence="1" id="KW-0472">Membrane</keyword>
<feature type="signal peptide" evidence="2">
    <location>
        <begin position="1"/>
        <end position="29"/>
    </location>
</feature>
<evidence type="ECO:0000256" key="2">
    <source>
        <dbReference type="SAM" id="SignalP"/>
    </source>
</evidence>
<dbReference type="EMBL" id="BAABKO010000001">
    <property type="protein sequence ID" value="GAA4762282.1"/>
    <property type="molecule type" value="Genomic_DNA"/>
</dbReference>
<sequence length="100" mass="10063">MASVPMVTARVALVVTSVGCLAQSAVASAAALTPVHNGATLLGAIAGLAAVATLAPVRRAASVLVVRVCFDCRDGRHLACDGCDCTEDHQERAVAVRHGA</sequence>
<keyword evidence="4" id="KW-1185">Reference proteome</keyword>
<dbReference type="RefSeq" id="WP_345434802.1">
    <property type="nucleotide sequence ID" value="NZ_BAABKO010000001.1"/>
</dbReference>
<reference evidence="4" key="1">
    <citation type="journal article" date="2019" name="Int. J. Syst. Evol. Microbiol.">
        <title>The Global Catalogue of Microorganisms (GCM) 10K type strain sequencing project: providing services to taxonomists for standard genome sequencing and annotation.</title>
        <authorList>
            <consortium name="The Broad Institute Genomics Platform"/>
            <consortium name="The Broad Institute Genome Sequencing Center for Infectious Disease"/>
            <person name="Wu L."/>
            <person name="Ma J."/>
        </authorList>
    </citation>
    <scope>NUCLEOTIDE SEQUENCE [LARGE SCALE GENOMIC DNA]</scope>
    <source>
        <strain evidence="4">JCM 18537</strain>
    </source>
</reference>